<dbReference type="AlphaFoldDB" id="A0A7Y9IRN3"/>
<dbReference type="InterPro" id="IPR029058">
    <property type="entry name" value="AB_hydrolase_fold"/>
</dbReference>
<evidence type="ECO:0000256" key="1">
    <source>
        <dbReference type="SAM" id="SignalP"/>
    </source>
</evidence>
<name>A0A7Y9IRN3_9BURK</name>
<dbReference type="RefSeq" id="WP_179583966.1">
    <property type="nucleotide sequence ID" value="NZ_JACBYR010000001.1"/>
</dbReference>
<protein>
    <submittedName>
        <fullName evidence="2">Acetyl esterase/lipase</fullName>
    </submittedName>
</protein>
<evidence type="ECO:0000313" key="3">
    <source>
        <dbReference type="Proteomes" id="UP000542125"/>
    </source>
</evidence>
<keyword evidence="1" id="KW-0732">Signal</keyword>
<dbReference type="SUPFAM" id="SSF53474">
    <property type="entry name" value="alpha/beta-Hydrolases"/>
    <property type="match status" value="1"/>
</dbReference>
<accession>A0A7Y9IRN3</accession>
<dbReference type="Gene3D" id="3.40.50.1820">
    <property type="entry name" value="alpha/beta hydrolase"/>
    <property type="match status" value="1"/>
</dbReference>
<gene>
    <name evidence="2" type="ORF">FHW18_001015</name>
</gene>
<sequence>MSIFRTLPTQSALLPVSTTYAAVALALSEGTAAALKHLLNVPYGPLDDHRLDLYFPEESHKPCPVYIGIHGGNWSHGFKEWFAFGAGP</sequence>
<organism evidence="2 3">
    <name type="scientific">Pigmentiphaga litoralis</name>
    <dbReference type="NCBI Taxonomy" id="516702"/>
    <lineage>
        <taxon>Bacteria</taxon>
        <taxon>Pseudomonadati</taxon>
        <taxon>Pseudomonadota</taxon>
        <taxon>Betaproteobacteria</taxon>
        <taxon>Burkholderiales</taxon>
        <taxon>Alcaligenaceae</taxon>
        <taxon>Pigmentiphaga</taxon>
    </lineage>
</organism>
<dbReference type="Proteomes" id="UP000542125">
    <property type="component" value="Unassembled WGS sequence"/>
</dbReference>
<comment type="caution">
    <text evidence="2">The sequence shown here is derived from an EMBL/GenBank/DDBJ whole genome shotgun (WGS) entry which is preliminary data.</text>
</comment>
<keyword evidence="3" id="KW-1185">Reference proteome</keyword>
<evidence type="ECO:0000313" key="2">
    <source>
        <dbReference type="EMBL" id="NYE81744.1"/>
    </source>
</evidence>
<dbReference type="EMBL" id="JACBYR010000001">
    <property type="protein sequence ID" value="NYE81744.1"/>
    <property type="molecule type" value="Genomic_DNA"/>
</dbReference>
<feature type="chain" id="PRO_5030796095" evidence="1">
    <location>
        <begin position="22"/>
        <end position="88"/>
    </location>
</feature>
<feature type="signal peptide" evidence="1">
    <location>
        <begin position="1"/>
        <end position="21"/>
    </location>
</feature>
<proteinExistence type="predicted"/>
<reference evidence="2 3" key="1">
    <citation type="submission" date="2020-07" db="EMBL/GenBank/DDBJ databases">
        <title>Genomic Encyclopedia of Type Strains, Phase IV (KMG-V): Genome sequencing to study the core and pangenomes of soil and plant-associated prokaryotes.</title>
        <authorList>
            <person name="Whitman W."/>
        </authorList>
    </citation>
    <scope>NUCLEOTIDE SEQUENCE [LARGE SCALE GENOMIC DNA]</scope>
    <source>
        <strain evidence="2 3">SAS40</strain>
    </source>
</reference>